<dbReference type="InterPro" id="IPR044855">
    <property type="entry name" value="CoA-Trfase_III_dom3_sf"/>
</dbReference>
<dbReference type="SUPFAM" id="SSF89796">
    <property type="entry name" value="CoA-transferase family III (CaiB/BaiF)"/>
    <property type="match status" value="1"/>
</dbReference>
<keyword evidence="1 2" id="KW-0808">Transferase</keyword>
<dbReference type="GO" id="GO:0008410">
    <property type="term" value="F:CoA-transferase activity"/>
    <property type="evidence" value="ECO:0007669"/>
    <property type="project" value="TreeGrafter"/>
</dbReference>
<reference evidence="3" key="1">
    <citation type="submission" date="2016-10" db="EMBL/GenBank/DDBJ databases">
        <authorList>
            <person name="Varghese N."/>
            <person name="Submissions S."/>
        </authorList>
    </citation>
    <scope>NUCLEOTIDE SEQUENCE [LARGE SCALE GENOMIC DNA]</scope>
    <source>
        <strain evidence="3">UNC267MFSha1.1M11</strain>
    </source>
</reference>
<dbReference type="EMBL" id="FMUB01000015">
    <property type="protein sequence ID" value="SCX32517.1"/>
    <property type="molecule type" value="Genomic_DNA"/>
</dbReference>
<dbReference type="InterPro" id="IPR003673">
    <property type="entry name" value="CoA-Trfase_fam_III"/>
</dbReference>
<dbReference type="PANTHER" id="PTHR48207">
    <property type="entry name" value="SUCCINATE--HYDROXYMETHYLGLUTARATE COA-TRANSFERASE"/>
    <property type="match status" value="1"/>
</dbReference>
<dbReference type="STRING" id="1502745.SAMN02799620_05610"/>
<gene>
    <name evidence="2" type="ORF">SAMN02799620_05610</name>
</gene>
<dbReference type="PANTHER" id="PTHR48207:SF3">
    <property type="entry name" value="SUCCINATE--HYDROXYMETHYLGLUTARATE COA-TRANSFERASE"/>
    <property type="match status" value="1"/>
</dbReference>
<dbReference type="Proteomes" id="UP000199707">
    <property type="component" value="Unassembled WGS sequence"/>
</dbReference>
<dbReference type="RefSeq" id="WP_090363719.1">
    <property type="nucleotide sequence ID" value="NZ_FMUB01000015.1"/>
</dbReference>
<dbReference type="Gene3D" id="3.30.1540.10">
    <property type="entry name" value="formyl-coa transferase, domain 3"/>
    <property type="match status" value="1"/>
</dbReference>
<name>A0A1G4WZ14_9MYCO</name>
<protein>
    <submittedName>
        <fullName evidence="2">Crotonobetainyl-CoA:carnitine CoA-transferase CaiB</fullName>
    </submittedName>
</protein>
<dbReference type="InterPro" id="IPR050483">
    <property type="entry name" value="CoA-transferase_III_domain"/>
</dbReference>
<dbReference type="InterPro" id="IPR023606">
    <property type="entry name" value="CoA-Trfase_III_dom_1_sf"/>
</dbReference>
<dbReference type="AlphaFoldDB" id="A0A1G4WZ14"/>
<evidence type="ECO:0000256" key="1">
    <source>
        <dbReference type="ARBA" id="ARBA00022679"/>
    </source>
</evidence>
<evidence type="ECO:0000313" key="2">
    <source>
        <dbReference type="EMBL" id="SCX32517.1"/>
    </source>
</evidence>
<organism evidence="2 3">
    <name type="scientific">Mycolicibacterium fluoranthenivorans</name>
    <dbReference type="NCBI Taxonomy" id="258505"/>
    <lineage>
        <taxon>Bacteria</taxon>
        <taxon>Bacillati</taxon>
        <taxon>Actinomycetota</taxon>
        <taxon>Actinomycetes</taxon>
        <taxon>Mycobacteriales</taxon>
        <taxon>Mycobacteriaceae</taxon>
        <taxon>Mycolicibacterium</taxon>
    </lineage>
</organism>
<dbReference type="Gene3D" id="3.40.50.10540">
    <property type="entry name" value="Crotonobetainyl-coa:carnitine coa-transferase, domain 1"/>
    <property type="match status" value="1"/>
</dbReference>
<sequence length="370" mass="39006">MSTSALDGIVVVDFSRVLAGPYATMMLGDFGADIIKIERPRVGDDTREWGPPYDVNGVATYFNSVNRNKRSVALDLTDPVDVTRARELVAGADIVVENFRPGTMEKLGLGYDTLRELKPDLIYCAITGFGRDGGADLPGYDLLVQAVGGLMSITGPSADEPTKVGVAVVDVLAGMHALTGILLALTHRDHTGEGQRVDTNLLSVLLSSMVNQASGFLGAGSIPTSMGNRHPSIAPYQTFSTADRPIAVAVGNDKQFKLLATVLGLDGLTGDERFASNAFRVRNRDALCDILEGVFKTDGADHWYAQLTAVGVPVGPINDMSEAFAFADRLGLTATVTVAGSPTPQVANPISMSATPAMYRSGPPRLGAHG</sequence>
<accession>A0A1G4WZ14</accession>
<proteinExistence type="predicted"/>
<dbReference type="Pfam" id="PF02515">
    <property type="entry name" value="CoA_transf_3"/>
    <property type="match status" value="1"/>
</dbReference>
<evidence type="ECO:0000313" key="3">
    <source>
        <dbReference type="Proteomes" id="UP000199707"/>
    </source>
</evidence>